<keyword evidence="4" id="KW-0539">Nucleus</keyword>
<comment type="similarity">
    <text evidence="2">Belongs to the JARID1 histone demethylase family.</text>
</comment>
<evidence type="ECO:0000313" key="5">
    <source>
        <dbReference type="EMBL" id="KAL3625079.1"/>
    </source>
</evidence>
<name>A0ABD3C660_9LAMI</name>
<dbReference type="Gene3D" id="2.60.120.650">
    <property type="entry name" value="Cupin"/>
    <property type="match status" value="1"/>
</dbReference>
<gene>
    <name evidence="5" type="ORF">CASFOL_031747</name>
</gene>
<keyword evidence="6" id="KW-1185">Reference proteome</keyword>
<dbReference type="PANTHER" id="PTHR12549:SF17">
    <property type="entry name" value="E3 UBIQUITIN-PROTEIN LIGASE JMJ24"/>
    <property type="match status" value="1"/>
</dbReference>
<sequence>MVPERVKLSDVQLISSKRFPDWEATSDGSILCPSKVVKRLKAAYRENDRANYSYYPSSEDLRNDGIKEFRMHWSRGIKETAEEKMKGPNRIVKAVDCIVRTEINIELEDFVKGYFDGRVRENSEQQLLKLKDWPSPRASEEFLLYQRPDFISKIPLLEFVHSKWGLLNVVAELPHYSLQNDVGPTVQDIYFVWKGRGNWRR</sequence>
<evidence type="ECO:0000256" key="3">
    <source>
        <dbReference type="ARBA" id="ARBA00022723"/>
    </source>
</evidence>
<comment type="subcellular location">
    <subcellularLocation>
        <location evidence="1">Nucleus</location>
    </subcellularLocation>
</comment>
<evidence type="ECO:0000256" key="1">
    <source>
        <dbReference type="ARBA" id="ARBA00004123"/>
    </source>
</evidence>
<dbReference type="PANTHER" id="PTHR12549">
    <property type="entry name" value="JMJC DOMAIN-CONTAINING HISTONE DEMETHYLATION PROTEIN"/>
    <property type="match status" value="1"/>
</dbReference>
<dbReference type="AlphaFoldDB" id="A0ABD3C660"/>
<dbReference type="GO" id="GO:0005634">
    <property type="term" value="C:nucleus"/>
    <property type="evidence" value="ECO:0007669"/>
    <property type="project" value="UniProtKB-SubCell"/>
</dbReference>
<dbReference type="EMBL" id="JAVIJP010000053">
    <property type="protein sequence ID" value="KAL3625079.1"/>
    <property type="molecule type" value="Genomic_DNA"/>
</dbReference>
<dbReference type="GO" id="GO:0046872">
    <property type="term" value="F:metal ion binding"/>
    <property type="evidence" value="ECO:0007669"/>
    <property type="project" value="UniProtKB-KW"/>
</dbReference>
<proteinExistence type="inferred from homology"/>
<evidence type="ECO:0000256" key="2">
    <source>
        <dbReference type="ARBA" id="ARBA00006801"/>
    </source>
</evidence>
<keyword evidence="3" id="KW-0479">Metal-binding</keyword>
<evidence type="ECO:0000256" key="4">
    <source>
        <dbReference type="ARBA" id="ARBA00023242"/>
    </source>
</evidence>
<accession>A0ABD3C660</accession>
<protein>
    <submittedName>
        <fullName evidence="5">Uncharacterized protein</fullName>
    </submittedName>
</protein>
<reference evidence="6" key="1">
    <citation type="journal article" date="2024" name="IScience">
        <title>Strigolactones Initiate the Formation of Haustorium-like Structures in Castilleja.</title>
        <authorList>
            <person name="Buerger M."/>
            <person name="Peterson D."/>
            <person name="Chory J."/>
        </authorList>
    </citation>
    <scope>NUCLEOTIDE SEQUENCE [LARGE SCALE GENOMIC DNA]</scope>
</reference>
<dbReference type="InterPro" id="IPR045109">
    <property type="entry name" value="LSDs-like"/>
</dbReference>
<comment type="caution">
    <text evidence="5">The sequence shown here is derived from an EMBL/GenBank/DDBJ whole genome shotgun (WGS) entry which is preliminary data.</text>
</comment>
<organism evidence="5 6">
    <name type="scientific">Castilleja foliolosa</name>
    <dbReference type="NCBI Taxonomy" id="1961234"/>
    <lineage>
        <taxon>Eukaryota</taxon>
        <taxon>Viridiplantae</taxon>
        <taxon>Streptophyta</taxon>
        <taxon>Embryophyta</taxon>
        <taxon>Tracheophyta</taxon>
        <taxon>Spermatophyta</taxon>
        <taxon>Magnoliopsida</taxon>
        <taxon>eudicotyledons</taxon>
        <taxon>Gunneridae</taxon>
        <taxon>Pentapetalae</taxon>
        <taxon>asterids</taxon>
        <taxon>lamiids</taxon>
        <taxon>Lamiales</taxon>
        <taxon>Orobanchaceae</taxon>
        <taxon>Pedicularideae</taxon>
        <taxon>Castillejinae</taxon>
        <taxon>Castilleja</taxon>
    </lineage>
</organism>
<dbReference type="Proteomes" id="UP001632038">
    <property type="component" value="Unassembled WGS sequence"/>
</dbReference>
<evidence type="ECO:0000313" key="6">
    <source>
        <dbReference type="Proteomes" id="UP001632038"/>
    </source>
</evidence>